<feature type="transmembrane region" description="Helical" evidence="1">
    <location>
        <begin position="56"/>
        <end position="77"/>
    </location>
</feature>
<reference evidence="2 3" key="1">
    <citation type="submission" date="2022-10" db="EMBL/GenBank/DDBJ databases">
        <title>A novel Pseudomonas species, isolated from Passiflora incarnata leaves.</title>
        <authorList>
            <person name="Cueva-Yesquen L.G."/>
            <person name="Fantinatti-Garboggini F."/>
        </authorList>
    </citation>
    <scope>NUCLEOTIDE SEQUENCE [LARGE SCALE GENOMIC DNA]</scope>
    <source>
        <strain evidence="2 3">CBMAI 2609</strain>
    </source>
</reference>
<comment type="caution">
    <text evidence="2">The sequence shown here is derived from an EMBL/GenBank/DDBJ whole genome shotgun (WGS) entry which is preliminary data.</text>
</comment>
<keyword evidence="3" id="KW-1185">Reference proteome</keyword>
<evidence type="ECO:0000313" key="2">
    <source>
        <dbReference type="EMBL" id="MDH4765855.1"/>
    </source>
</evidence>
<feature type="transmembrane region" description="Helical" evidence="1">
    <location>
        <begin position="97"/>
        <end position="122"/>
    </location>
</feature>
<dbReference type="RefSeq" id="WP_280311449.1">
    <property type="nucleotide sequence ID" value="NZ_JAPDIQ010000015.1"/>
</dbReference>
<gene>
    <name evidence="2" type="ORF">OMP44_23465</name>
</gene>
<feature type="transmembrane region" description="Helical" evidence="1">
    <location>
        <begin position="28"/>
        <end position="44"/>
    </location>
</feature>
<sequence length="267" mass="29941">MALSLIAVIVVFVWKCLGGPVAPAFGKGLLFAVCLTSSIYSIHHHKIIKKFKDHSWWLTLLTASATIFLIITASAYADSFILDATRTDPSKFPLSQKAVSTSILVTLWCYIATLILSVIALTKYFWDVMTLKLSVPNPEKTLGVKINQNDYRSSAAHRRHKTHKLISNVGAVFTIIILMNFWEYISIQYEKIMQEVLVFTSFHLHPKDCGIRGASTEAWIALIGDDIAILASPKGSGYIFERVSCTILTKQEIRNNQIETISKDQYL</sequence>
<feature type="transmembrane region" description="Helical" evidence="1">
    <location>
        <begin position="165"/>
        <end position="185"/>
    </location>
</feature>
<protein>
    <submittedName>
        <fullName evidence="2">Uncharacterized protein</fullName>
    </submittedName>
</protein>
<evidence type="ECO:0000313" key="3">
    <source>
        <dbReference type="Proteomes" id="UP001157461"/>
    </source>
</evidence>
<accession>A0ABT6IPU7</accession>
<proteinExistence type="predicted"/>
<name>A0ABT6IPU7_9PSED</name>
<dbReference type="Proteomes" id="UP001157461">
    <property type="component" value="Unassembled WGS sequence"/>
</dbReference>
<keyword evidence="1" id="KW-0812">Transmembrane</keyword>
<dbReference type="EMBL" id="JAPDIQ010000015">
    <property type="protein sequence ID" value="MDH4765855.1"/>
    <property type="molecule type" value="Genomic_DNA"/>
</dbReference>
<evidence type="ECO:0000256" key="1">
    <source>
        <dbReference type="SAM" id="Phobius"/>
    </source>
</evidence>
<keyword evidence="1" id="KW-0472">Membrane</keyword>
<organism evidence="2 3">
    <name type="scientific">Pseudomonas flavocrustae</name>
    <dbReference type="NCBI Taxonomy" id="2991719"/>
    <lineage>
        <taxon>Bacteria</taxon>
        <taxon>Pseudomonadati</taxon>
        <taxon>Pseudomonadota</taxon>
        <taxon>Gammaproteobacteria</taxon>
        <taxon>Pseudomonadales</taxon>
        <taxon>Pseudomonadaceae</taxon>
        <taxon>Pseudomonas</taxon>
    </lineage>
</organism>
<keyword evidence="1" id="KW-1133">Transmembrane helix</keyword>